<comment type="subcellular location">
    <subcellularLocation>
        <location evidence="1">Cell inner membrane</location>
    </subcellularLocation>
</comment>
<proteinExistence type="predicted"/>
<evidence type="ECO:0000256" key="4">
    <source>
        <dbReference type="ARBA" id="ARBA00022679"/>
    </source>
</evidence>
<evidence type="ECO:0000313" key="9">
    <source>
        <dbReference type="Proteomes" id="UP000064893"/>
    </source>
</evidence>
<organism evidence="8 9">
    <name type="scientific">Salinivirga cyanobacteriivorans</name>
    <dbReference type="NCBI Taxonomy" id="1307839"/>
    <lineage>
        <taxon>Bacteria</taxon>
        <taxon>Pseudomonadati</taxon>
        <taxon>Bacteroidota</taxon>
        <taxon>Bacteroidia</taxon>
        <taxon>Bacteroidales</taxon>
        <taxon>Salinivirgaceae</taxon>
        <taxon>Salinivirga</taxon>
    </lineage>
</organism>
<evidence type="ECO:0000256" key="3">
    <source>
        <dbReference type="ARBA" id="ARBA00022519"/>
    </source>
</evidence>
<dbReference type="GO" id="GO:0005886">
    <property type="term" value="C:plasma membrane"/>
    <property type="evidence" value="ECO:0007669"/>
    <property type="project" value="UniProtKB-SubCell"/>
</dbReference>
<reference evidence="8 9" key="1">
    <citation type="submission" date="2015-11" db="EMBL/GenBank/DDBJ databases">
        <title>Description and complete genome sequence of a novel strain predominating in hypersaline microbial mats and representing a new family of the Bacteriodetes phylum.</title>
        <authorList>
            <person name="Spring S."/>
            <person name="Bunk B."/>
            <person name="Sproer C."/>
            <person name="Klenk H.-P."/>
        </authorList>
    </citation>
    <scope>NUCLEOTIDE SEQUENCE [LARGE SCALE GENOMIC DNA]</scope>
    <source>
        <strain evidence="8 9">L21-Spi-D4</strain>
    </source>
</reference>
<protein>
    <submittedName>
        <fullName evidence="8">Lipid A biosynthesis lauroyl acyltransferase</fullName>
        <ecNumber evidence="8">2.3.1.-</ecNumber>
    </submittedName>
</protein>
<dbReference type="EMBL" id="CP013118">
    <property type="protein sequence ID" value="ALO14356.1"/>
    <property type="molecule type" value="Genomic_DNA"/>
</dbReference>
<keyword evidence="9" id="KW-1185">Reference proteome</keyword>
<dbReference type="KEGG" id="blq:L21SP5_00684"/>
<keyword evidence="2" id="KW-1003">Cell membrane</keyword>
<dbReference type="PANTHER" id="PTHR30606">
    <property type="entry name" value="LIPID A BIOSYNTHESIS LAUROYL ACYLTRANSFERASE"/>
    <property type="match status" value="1"/>
</dbReference>
<keyword evidence="7" id="KW-1133">Transmembrane helix</keyword>
<evidence type="ECO:0000256" key="2">
    <source>
        <dbReference type="ARBA" id="ARBA00022475"/>
    </source>
</evidence>
<keyword evidence="3" id="KW-0997">Cell inner membrane</keyword>
<keyword evidence="7" id="KW-0812">Transmembrane</keyword>
<dbReference type="Proteomes" id="UP000064893">
    <property type="component" value="Chromosome"/>
</dbReference>
<dbReference type="PANTHER" id="PTHR30606:SF10">
    <property type="entry name" value="PHOSPHATIDYLINOSITOL MANNOSIDE ACYLTRANSFERASE"/>
    <property type="match status" value="1"/>
</dbReference>
<dbReference type="CDD" id="cd07984">
    <property type="entry name" value="LPLAT_LABLAT-like"/>
    <property type="match status" value="1"/>
</dbReference>
<keyword evidence="5 7" id="KW-0472">Membrane</keyword>
<evidence type="ECO:0000256" key="5">
    <source>
        <dbReference type="ARBA" id="ARBA00023136"/>
    </source>
</evidence>
<dbReference type="PATRIC" id="fig|1307839.3.peg.729"/>
<dbReference type="STRING" id="1307839.L21SP5_00684"/>
<feature type="transmembrane region" description="Helical" evidence="7">
    <location>
        <begin position="21"/>
        <end position="49"/>
    </location>
</feature>
<evidence type="ECO:0000256" key="6">
    <source>
        <dbReference type="ARBA" id="ARBA00023315"/>
    </source>
</evidence>
<keyword evidence="4 8" id="KW-0808">Transferase</keyword>
<dbReference type="EC" id="2.3.1.-" evidence="8"/>
<dbReference type="GO" id="GO:0016746">
    <property type="term" value="F:acyltransferase activity"/>
    <property type="evidence" value="ECO:0007669"/>
    <property type="project" value="UniProtKB-KW"/>
</dbReference>
<dbReference type="InterPro" id="IPR004960">
    <property type="entry name" value="LipA_acyltrans"/>
</dbReference>
<keyword evidence="6 8" id="KW-0012">Acyltransferase</keyword>
<evidence type="ECO:0000313" key="8">
    <source>
        <dbReference type="EMBL" id="ALO14356.1"/>
    </source>
</evidence>
<accession>A0A0S2HWN1</accession>
<gene>
    <name evidence="8" type="primary">htrB</name>
    <name evidence="8" type="ORF">L21SP5_00684</name>
</gene>
<dbReference type="AlphaFoldDB" id="A0A0S2HWN1"/>
<evidence type="ECO:0000256" key="1">
    <source>
        <dbReference type="ARBA" id="ARBA00004533"/>
    </source>
</evidence>
<dbReference type="GO" id="GO:0009247">
    <property type="term" value="P:glycolipid biosynthetic process"/>
    <property type="evidence" value="ECO:0007669"/>
    <property type="project" value="UniProtKB-ARBA"/>
</dbReference>
<sequence length="321" mass="38057">MLILPRNFTNMKKAGFFAIRIFSGFLGIQPFFILYGLSDITALILQYLVGYRRKVVQRNLKSCFPEKSAKELAKIERKFYRNLSDITIETFKGLYMSKKQISKRFKVLNPEVMQKYFERGQDTLGLASHYANWEWGILGVDFQIPHQAVSIYKPMHNEYAENFSFKRRSRFGMKLIGIKETKAYFASEKEKPNTYILAADQHPNDKKKSIVVDFFNIETASIHGPEAYGRNTGMPILYYDIQRTKRGHYTMEIIELFEHPKSTNFGEITQKYMSTVESIIRRKPENWLWSHKRWKYTKNDIERIKAYNQEWIEKEKAQKSR</sequence>
<dbReference type="Pfam" id="PF03279">
    <property type="entry name" value="Lip_A_acyltrans"/>
    <property type="match status" value="1"/>
</dbReference>
<evidence type="ECO:0000256" key="7">
    <source>
        <dbReference type="SAM" id="Phobius"/>
    </source>
</evidence>
<name>A0A0S2HWN1_9BACT</name>